<dbReference type="GO" id="GO:0000164">
    <property type="term" value="C:protein phosphatase type 1 complex"/>
    <property type="evidence" value="ECO:0007669"/>
    <property type="project" value="TreeGrafter"/>
</dbReference>
<dbReference type="GO" id="GO:0005979">
    <property type="term" value="P:regulation of glycogen biosynthetic process"/>
    <property type="evidence" value="ECO:0007669"/>
    <property type="project" value="TreeGrafter"/>
</dbReference>
<dbReference type="PROSITE" id="PS51159">
    <property type="entry name" value="CBM21"/>
    <property type="match status" value="1"/>
</dbReference>
<feature type="region of interest" description="Disordered" evidence="1">
    <location>
        <begin position="1"/>
        <end position="128"/>
    </location>
</feature>
<feature type="compositionally biased region" description="Low complexity" evidence="1">
    <location>
        <begin position="383"/>
        <end position="398"/>
    </location>
</feature>
<evidence type="ECO:0000259" key="2">
    <source>
        <dbReference type="PROSITE" id="PS51159"/>
    </source>
</evidence>
<accession>A0A6A4H041</accession>
<dbReference type="Pfam" id="PF03370">
    <property type="entry name" value="CBM_21"/>
    <property type="match status" value="1"/>
</dbReference>
<protein>
    <recommendedName>
        <fullName evidence="2">CBM21 domain-containing protein</fullName>
    </recommendedName>
</protein>
<feature type="compositionally biased region" description="Low complexity" evidence="1">
    <location>
        <begin position="60"/>
        <end position="82"/>
    </location>
</feature>
<feature type="region of interest" description="Disordered" evidence="1">
    <location>
        <begin position="640"/>
        <end position="725"/>
    </location>
</feature>
<feature type="compositionally biased region" description="Low complexity" evidence="1">
    <location>
        <begin position="587"/>
        <end position="602"/>
    </location>
</feature>
<name>A0A6A4H041_9AGAR</name>
<feature type="region of interest" description="Disordered" evidence="1">
    <location>
        <begin position="184"/>
        <end position="208"/>
    </location>
</feature>
<dbReference type="InterPro" id="IPR038175">
    <property type="entry name" value="CBM21_dom_sf"/>
</dbReference>
<reference evidence="3" key="1">
    <citation type="journal article" date="2019" name="Environ. Microbiol.">
        <title>Fungal ecological strategies reflected in gene transcription - a case study of two litter decomposers.</title>
        <authorList>
            <person name="Barbi F."/>
            <person name="Kohler A."/>
            <person name="Barry K."/>
            <person name="Baskaran P."/>
            <person name="Daum C."/>
            <person name="Fauchery L."/>
            <person name="Ihrmark K."/>
            <person name="Kuo A."/>
            <person name="LaButti K."/>
            <person name="Lipzen A."/>
            <person name="Morin E."/>
            <person name="Grigoriev I.V."/>
            <person name="Henrissat B."/>
            <person name="Lindahl B."/>
            <person name="Martin F."/>
        </authorList>
    </citation>
    <scope>NUCLEOTIDE SEQUENCE</scope>
    <source>
        <strain evidence="3">JB14</strain>
    </source>
</reference>
<feature type="compositionally biased region" description="Polar residues" evidence="1">
    <location>
        <begin position="49"/>
        <end position="59"/>
    </location>
</feature>
<sequence>MDYLLARSATNTAGSPLPRIPRRTSSTQRTFSSGITTPPKVNPSPVKITVQQATPPDDNSASTSGVTSDSSSSSSSSRLSPTRAKGPRSSRNAPAVPVEPVSPTFGIPRSKKERTLSLPKQSEPPVLSLSLEGLPSRTQSEIHIEFPLVEPSSHKSAPPLPPVLAVRKKSGQLVKPSLKASKSSFKGSLSVTPGGLSSKSEPTTPTVPKAVKFDSRLEHVKLFLAEQRPLAVSRDGSPTDDTSGAESDFPSFIFGKSKSLKMTVANMPPSLNLNTDIVMEEMKLSSDGFNIVGRIRVRNLSFHKWVATTSEVTAKYLESAGGEFDVFGFTIRLSDLMARIEEKTLIVALRYNVDGREIWDNNFGRNYVVKFTKEMPKPVEQPSVSASGSDRDISSGSDISDLHSRLEKVVKKRDEAVAAPLSQPILTSPEPTSPLKAETSLSSRYDFGAALKSAFSPTFNIREHNRMHSYPLVSSSSVDSVPWPEMPKRRRSIPKEKPALGSPRDLDDTFRPAPFVPSDAEDGPEIEPVVRNHQRGYFDLSGMGLVESPRYYSLPAIRPRSPYRAPGLGYGLAPKEALLAEASDGGSSSLISPPITESESSTPAGSPPFALSPVESASPKTNYNQFLNRFCFFTGLESSGGNSSDESASEPISRSSSTSSVDEFLSSSSPRLHGIGGLHLFSPQPATQTPDDMSIRINSELSPPSTPTSPERLVGPDSRSVTPTR</sequence>
<feature type="compositionally biased region" description="Low complexity" evidence="1">
    <location>
        <begin position="640"/>
        <end position="660"/>
    </location>
</feature>
<dbReference type="PANTHER" id="PTHR12307">
    <property type="entry name" value="PROTEIN PHOSPHATASE 1 REGULATORY SUBUNIT"/>
    <property type="match status" value="1"/>
</dbReference>
<evidence type="ECO:0000256" key="1">
    <source>
        <dbReference type="SAM" id="MobiDB-lite"/>
    </source>
</evidence>
<feature type="domain" description="CBM21" evidence="2">
    <location>
        <begin position="269"/>
        <end position="370"/>
    </location>
</feature>
<evidence type="ECO:0000313" key="3">
    <source>
        <dbReference type="EMBL" id="KAE9391116.1"/>
    </source>
</evidence>
<dbReference type="PANTHER" id="PTHR12307:SF36">
    <property type="entry name" value="GLYCOGEN-BINDING SUBUNIT 76A"/>
    <property type="match status" value="1"/>
</dbReference>
<dbReference type="Proteomes" id="UP000799118">
    <property type="component" value="Unassembled WGS sequence"/>
</dbReference>
<feature type="compositionally biased region" description="Low complexity" evidence="1">
    <location>
        <begin position="23"/>
        <end position="33"/>
    </location>
</feature>
<dbReference type="AlphaFoldDB" id="A0A6A4H041"/>
<feature type="region of interest" description="Disordered" evidence="1">
    <location>
        <begin position="379"/>
        <end position="398"/>
    </location>
</feature>
<keyword evidence="4" id="KW-1185">Reference proteome</keyword>
<dbReference type="InterPro" id="IPR005036">
    <property type="entry name" value="CBM21_dom"/>
</dbReference>
<feature type="region of interest" description="Disordered" evidence="1">
    <location>
        <begin position="473"/>
        <end position="511"/>
    </location>
</feature>
<feature type="region of interest" description="Disordered" evidence="1">
    <location>
        <begin position="584"/>
        <end position="617"/>
    </location>
</feature>
<dbReference type="Gene3D" id="2.60.40.2440">
    <property type="entry name" value="Carbohydrate binding type-21 domain"/>
    <property type="match status" value="1"/>
</dbReference>
<organism evidence="3 4">
    <name type="scientific">Gymnopus androsaceus JB14</name>
    <dbReference type="NCBI Taxonomy" id="1447944"/>
    <lineage>
        <taxon>Eukaryota</taxon>
        <taxon>Fungi</taxon>
        <taxon>Dikarya</taxon>
        <taxon>Basidiomycota</taxon>
        <taxon>Agaricomycotina</taxon>
        <taxon>Agaricomycetes</taxon>
        <taxon>Agaricomycetidae</taxon>
        <taxon>Agaricales</taxon>
        <taxon>Marasmiineae</taxon>
        <taxon>Omphalotaceae</taxon>
        <taxon>Gymnopus</taxon>
    </lineage>
</organism>
<feature type="compositionally biased region" description="Basic and acidic residues" evidence="1">
    <location>
        <begin position="493"/>
        <end position="510"/>
    </location>
</feature>
<gene>
    <name evidence="3" type="ORF">BT96DRAFT_1062211</name>
</gene>
<feature type="compositionally biased region" description="Polar residues" evidence="1">
    <location>
        <begin position="184"/>
        <end position="206"/>
    </location>
</feature>
<dbReference type="OrthoDB" id="1881at2759"/>
<evidence type="ECO:0000313" key="4">
    <source>
        <dbReference type="Proteomes" id="UP000799118"/>
    </source>
</evidence>
<dbReference type="GO" id="GO:2001069">
    <property type="term" value="F:glycogen binding"/>
    <property type="evidence" value="ECO:0007669"/>
    <property type="project" value="TreeGrafter"/>
</dbReference>
<proteinExistence type="predicted"/>
<feature type="compositionally biased region" description="Low complexity" evidence="1">
    <location>
        <begin position="699"/>
        <end position="711"/>
    </location>
</feature>
<dbReference type="GO" id="GO:0008157">
    <property type="term" value="F:protein phosphatase 1 binding"/>
    <property type="evidence" value="ECO:0007669"/>
    <property type="project" value="TreeGrafter"/>
</dbReference>
<dbReference type="InterPro" id="IPR050782">
    <property type="entry name" value="PP1_regulatory_subunit_3"/>
</dbReference>
<dbReference type="EMBL" id="ML769636">
    <property type="protein sequence ID" value="KAE9391116.1"/>
    <property type="molecule type" value="Genomic_DNA"/>
</dbReference>